<dbReference type="PANTHER" id="PTHR47718:SF3">
    <property type="entry name" value="PROTEIN FAR1-RELATED SEQUENCE 5-LIKE"/>
    <property type="match status" value="1"/>
</dbReference>
<protein>
    <recommendedName>
        <fullName evidence="1">MULE transposase domain-containing protein</fullName>
    </recommendedName>
</protein>
<feature type="domain" description="MULE transposase" evidence="1">
    <location>
        <begin position="102"/>
        <end position="172"/>
    </location>
</feature>
<name>A0AB34FG81_9HYPO</name>
<comment type="caution">
    <text evidence="2">The sequence shown here is derived from an EMBL/GenBank/DDBJ whole genome shotgun (WGS) entry which is preliminary data.</text>
</comment>
<reference evidence="2" key="1">
    <citation type="submission" date="2023-01" db="EMBL/GenBank/DDBJ databases">
        <title>The growth and conidiation of Purpureocillium lavendulum are regulated by nitrogen source and histone H3K14 acetylation.</title>
        <authorList>
            <person name="Tang P."/>
            <person name="Han J."/>
            <person name="Zhang C."/>
            <person name="Tang P."/>
            <person name="Qi F."/>
            <person name="Zhang K."/>
            <person name="Liang L."/>
        </authorList>
    </citation>
    <scope>NUCLEOTIDE SEQUENCE</scope>
    <source>
        <strain evidence="2">YMF1.00683</strain>
    </source>
</reference>
<evidence type="ECO:0000313" key="2">
    <source>
        <dbReference type="EMBL" id="KAJ6437661.1"/>
    </source>
</evidence>
<dbReference type="PANTHER" id="PTHR47718">
    <property type="entry name" value="OS01G0519700 PROTEIN"/>
    <property type="match status" value="1"/>
</dbReference>
<dbReference type="AlphaFoldDB" id="A0AB34FG81"/>
<accession>A0AB34FG81</accession>
<gene>
    <name evidence="2" type="ORF">O9K51_09868</name>
</gene>
<organism evidence="2 3">
    <name type="scientific">Purpureocillium lavendulum</name>
    <dbReference type="NCBI Taxonomy" id="1247861"/>
    <lineage>
        <taxon>Eukaryota</taxon>
        <taxon>Fungi</taxon>
        <taxon>Dikarya</taxon>
        <taxon>Ascomycota</taxon>
        <taxon>Pezizomycotina</taxon>
        <taxon>Sordariomycetes</taxon>
        <taxon>Hypocreomycetidae</taxon>
        <taxon>Hypocreales</taxon>
        <taxon>Ophiocordycipitaceae</taxon>
        <taxon>Purpureocillium</taxon>
    </lineage>
</organism>
<keyword evidence="3" id="KW-1185">Reference proteome</keyword>
<evidence type="ECO:0000313" key="3">
    <source>
        <dbReference type="Proteomes" id="UP001163105"/>
    </source>
</evidence>
<proteinExistence type="predicted"/>
<dbReference type="EMBL" id="JAQHRD010000011">
    <property type="protein sequence ID" value="KAJ6437661.1"/>
    <property type="molecule type" value="Genomic_DNA"/>
</dbReference>
<dbReference type="InterPro" id="IPR018289">
    <property type="entry name" value="MULE_transposase_dom"/>
</dbReference>
<dbReference type="Proteomes" id="UP001163105">
    <property type="component" value="Unassembled WGS sequence"/>
</dbReference>
<sequence length="676" mass="77452">MARNDRYTVTSLANAGIAPKDIRTYLRQNSDTIATQQDIYNRIAESKRELCEGQSTIQALANQLDNEGFWCRMQLDSDGRVTAVLFAHPDSLAYLQAYPDLLFLDCTYKTNRYGMPLLDMIGVDACERSFCIAFAFLSGETEEDYIWALDRLRSVYETCGARLPSVILTDRYEETFGQRVQEMEKRYVPQYLEEVGYIKANWLDLHKEKLVKAWVDQHPHFGNVVTSRVEGIHALLKSHLKKSTLDLFEAWRAMKQALLNQLAELQYNQAKQQIRIPIELSGLLYSAAIYQRYVSAREDWYKAQPRGSLKTNQQYRKAMGLPQRYKKSSYEWCLDYKYMGQRCKASTGARDWTKEEMMAYLDWTEAEDNRVEAQVAAEMESNRWSRGRRGMDDIWGAAERDCDEQQQIWEAEVQKMENTSTNQPNLEKSSTDSLEAILKELLESQKRQEKIQEQQALQIGALQAAAREAVATPLSTPQPPRALTPVENEIAAEVAPVAATVANVAAQQRPRRRLKDPKPFSGKKSEWRSFRLEAENVLATDREAIGDARDQLRTVYSWLDGKPKNSSTSYVSASIQQGVADPSAFLNRLEAVYGERDRKQKALKALREIRQGDDETFAAFYPRFEAELNDAGSELWPEDTKINYLQGALNEALKSRLVMVDDTDMQACKQINRNQI</sequence>
<dbReference type="Pfam" id="PF10551">
    <property type="entry name" value="MULE"/>
    <property type="match status" value="1"/>
</dbReference>
<evidence type="ECO:0000259" key="1">
    <source>
        <dbReference type="Pfam" id="PF10551"/>
    </source>
</evidence>